<evidence type="ECO:0000256" key="3">
    <source>
        <dbReference type="ARBA" id="ARBA00046336"/>
    </source>
</evidence>
<organism evidence="7 8">
    <name type="scientific">Naasia aerilata</name>
    <dbReference type="NCBI Taxonomy" id="1162966"/>
    <lineage>
        <taxon>Bacteria</taxon>
        <taxon>Bacillati</taxon>
        <taxon>Actinomycetota</taxon>
        <taxon>Actinomycetes</taxon>
        <taxon>Micrococcales</taxon>
        <taxon>Microbacteriaceae</taxon>
        <taxon>Naasia</taxon>
    </lineage>
</organism>
<keyword evidence="1" id="KW-0456">Lyase</keyword>
<reference evidence="7" key="3">
    <citation type="submission" date="2023-02" db="EMBL/GenBank/DDBJ databases">
        <authorList>
            <person name="Sun Q."/>
            <person name="Mori K."/>
        </authorList>
    </citation>
    <scope>NUCLEOTIDE SEQUENCE</scope>
    <source>
        <strain evidence="7">NBRC 108725</strain>
    </source>
</reference>
<gene>
    <name evidence="6" type="ORF">GCM10025866_00350</name>
    <name evidence="7" type="ORF">GCM10025866_36450</name>
</gene>
<dbReference type="EMBL" id="AP027731">
    <property type="protein sequence ID" value="BDZ47736.1"/>
    <property type="molecule type" value="Genomic_DNA"/>
</dbReference>
<reference evidence="7" key="1">
    <citation type="journal article" date="2014" name="Int. J. Syst. Evol. Microbiol.">
        <title>Complete genome of a new Firmicutes species belonging to the dominant human colonic microbiota ('Ruminococcus bicirculans') reveals two chromosomes and a selective capacity to utilize plant glucans.</title>
        <authorList>
            <consortium name="NISC Comparative Sequencing Program"/>
            <person name="Wegmann U."/>
            <person name="Louis P."/>
            <person name="Goesmann A."/>
            <person name="Henrissat B."/>
            <person name="Duncan S.H."/>
            <person name="Flint H.J."/>
        </authorList>
    </citation>
    <scope>NUCLEOTIDE SEQUENCE</scope>
    <source>
        <strain evidence="7">NBRC 108725</strain>
    </source>
</reference>
<proteinExistence type="inferred from homology"/>
<feature type="domain" description="C-glycoside deglycosidase beta subunit" evidence="5">
    <location>
        <begin position="2"/>
        <end position="111"/>
    </location>
</feature>
<dbReference type="Proteomes" id="UP001321498">
    <property type="component" value="Chromosome"/>
</dbReference>
<dbReference type="RefSeq" id="WP_286277593.1">
    <property type="nucleotide sequence ID" value="NZ_AP027731.1"/>
</dbReference>
<evidence type="ECO:0000256" key="1">
    <source>
        <dbReference type="ARBA" id="ARBA00023239"/>
    </source>
</evidence>
<sequence>MFDRYIIVDGSLRNVGDGNPTGYAIDTRIGYYRGLGLSMVDFDLEVDGEAVPKESITFQVHGHDYPADSLGDVLDDRWGFNEAATLIVDHPGGLPAGEHEVHYRQWLRISYLPTPSQNDDRKVMSVAG</sequence>
<reference evidence="8" key="2">
    <citation type="journal article" date="2019" name="Int. J. Syst. Evol. Microbiol.">
        <title>The Global Catalogue of Microorganisms (GCM) 10K type strain sequencing project: providing services to taxonomists for standard genome sequencing and annotation.</title>
        <authorList>
            <consortium name="The Broad Institute Genomics Platform"/>
            <consortium name="The Broad Institute Genome Sequencing Center for Infectious Disease"/>
            <person name="Wu L."/>
            <person name="Ma J."/>
        </authorList>
    </citation>
    <scope>NUCLEOTIDE SEQUENCE [LARGE SCALE GENOMIC DNA]</scope>
    <source>
        <strain evidence="8">NBRC 108725</strain>
    </source>
</reference>
<evidence type="ECO:0000256" key="2">
    <source>
        <dbReference type="ARBA" id="ARBA00023277"/>
    </source>
</evidence>
<evidence type="ECO:0000256" key="4">
    <source>
        <dbReference type="ARBA" id="ARBA00047208"/>
    </source>
</evidence>
<accession>A0ABN6XSE8</accession>
<keyword evidence="8" id="KW-1185">Reference proteome</keyword>
<evidence type="ECO:0000313" key="7">
    <source>
        <dbReference type="EMBL" id="BDZ47736.1"/>
    </source>
</evidence>
<evidence type="ECO:0000313" key="6">
    <source>
        <dbReference type="EMBL" id="BDZ44126.1"/>
    </source>
</evidence>
<evidence type="ECO:0000313" key="8">
    <source>
        <dbReference type="Proteomes" id="UP001321498"/>
    </source>
</evidence>
<evidence type="ECO:0000259" key="5">
    <source>
        <dbReference type="Pfam" id="PF19906"/>
    </source>
</evidence>
<name>A0ABN6XSE8_9MICO</name>
<comment type="similarity">
    <text evidence="3">Belongs to the C-glycoside deglycosidase beta subunit family.</text>
</comment>
<dbReference type="Pfam" id="PF19906">
    <property type="entry name" value="CGDB"/>
    <property type="match status" value="1"/>
</dbReference>
<keyword evidence="2" id="KW-0119">Carbohydrate metabolism</keyword>
<protein>
    <recommendedName>
        <fullName evidence="4">C-deglycosylation enzyme beta subunit</fullName>
    </recommendedName>
</protein>
<dbReference type="InterPro" id="IPR045959">
    <property type="entry name" value="CGDB"/>
</dbReference>
<dbReference type="EMBL" id="AP027731">
    <property type="protein sequence ID" value="BDZ44126.1"/>
    <property type="molecule type" value="Genomic_DNA"/>
</dbReference>